<name>A0AAD7TA53_9TELE</name>
<accession>A0AAD7TA53</accession>
<comment type="caution">
    <text evidence="2">The sequence shown here is derived from an EMBL/GenBank/DDBJ whole genome shotgun (WGS) entry which is preliminary data.</text>
</comment>
<protein>
    <submittedName>
        <fullName evidence="2">Uncharacterized protein</fullName>
    </submittedName>
</protein>
<dbReference type="AlphaFoldDB" id="A0AAD7TA53"/>
<sequence length="190" mass="20401">MSLCAPGAVGACLVLEVGRCLPQSIPYQTAPSTARPAVPCPPDNLFQCRAQFNEAEFIRVVIRSDRHRTLSHCTTEGVICRLSDQSQISSGAEPSPVSHLSAGPFPDPGSAGALARIVTSGSGHGKPLVAGRPFWRVTLRHRSAQDQRRPASEMHRVPRMPTLTRGNARLNPGARGTDLGTAMGREWDCE</sequence>
<dbReference type="EMBL" id="JAINUG010000004">
    <property type="protein sequence ID" value="KAJ8417189.1"/>
    <property type="molecule type" value="Genomic_DNA"/>
</dbReference>
<evidence type="ECO:0000313" key="2">
    <source>
        <dbReference type="EMBL" id="KAJ8417189.1"/>
    </source>
</evidence>
<reference evidence="2" key="1">
    <citation type="journal article" date="2023" name="Science">
        <title>Genome structures resolve the early diversification of teleost fishes.</title>
        <authorList>
            <person name="Parey E."/>
            <person name="Louis A."/>
            <person name="Montfort J."/>
            <person name="Bouchez O."/>
            <person name="Roques C."/>
            <person name="Iampietro C."/>
            <person name="Lluch J."/>
            <person name="Castinel A."/>
            <person name="Donnadieu C."/>
            <person name="Desvignes T."/>
            <person name="Floi Bucao C."/>
            <person name="Jouanno E."/>
            <person name="Wen M."/>
            <person name="Mejri S."/>
            <person name="Dirks R."/>
            <person name="Jansen H."/>
            <person name="Henkel C."/>
            <person name="Chen W.J."/>
            <person name="Zahm M."/>
            <person name="Cabau C."/>
            <person name="Klopp C."/>
            <person name="Thompson A.W."/>
            <person name="Robinson-Rechavi M."/>
            <person name="Braasch I."/>
            <person name="Lecointre G."/>
            <person name="Bobe J."/>
            <person name="Postlethwait J.H."/>
            <person name="Berthelot C."/>
            <person name="Roest Crollius H."/>
            <person name="Guiguen Y."/>
        </authorList>
    </citation>
    <scope>NUCLEOTIDE SEQUENCE</scope>
    <source>
        <strain evidence="2">NC1722</strain>
    </source>
</reference>
<dbReference type="Proteomes" id="UP001221898">
    <property type="component" value="Unassembled WGS sequence"/>
</dbReference>
<feature type="region of interest" description="Disordered" evidence="1">
    <location>
        <begin position="163"/>
        <end position="190"/>
    </location>
</feature>
<keyword evidence="3" id="KW-1185">Reference proteome</keyword>
<gene>
    <name evidence="2" type="ORF">AAFF_G00284160</name>
</gene>
<organism evidence="2 3">
    <name type="scientific">Aldrovandia affinis</name>
    <dbReference type="NCBI Taxonomy" id="143900"/>
    <lineage>
        <taxon>Eukaryota</taxon>
        <taxon>Metazoa</taxon>
        <taxon>Chordata</taxon>
        <taxon>Craniata</taxon>
        <taxon>Vertebrata</taxon>
        <taxon>Euteleostomi</taxon>
        <taxon>Actinopterygii</taxon>
        <taxon>Neopterygii</taxon>
        <taxon>Teleostei</taxon>
        <taxon>Notacanthiformes</taxon>
        <taxon>Halosauridae</taxon>
        <taxon>Aldrovandia</taxon>
    </lineage>
</organism>
<proteinExistence type="predicted"/>
<evidence type="ECO:0000256" key="1">
    <source>
        <dbReference type="SAM" id="MobiDB-lite"/>
    </source>
</evidence>
<evidence type="ECO:0000313" key="3">
    <source>
        <dbReference type="Proteomes" id="UP001221898"/>
    </source>
</evidence>